<dbReference type="EMBL" id="CADCTQ010000033">
    <property type="protein sequence ID" value="CAA9219573.1"/>
    <property type="molecule type" value="Genomic_DNA"/>
</dbReference>
<sequence length="1105" mass="115444">MKTIHNPYPAKAASPLFALLLLLSTPLPGLYAQDKHIDPSPTKTLHTFSFTRHVNTPFTAAKAQNLLRYGTEILQRCDDRSTDDQDVACQVGFQMTGTVKTFGRANDNLDIINTRAELDTLLANNSGYVKIVTASMVDGNIQTAWASTPGSSLVMAAQVSGTVRDANGMGQTFVHEFGHNQGLGHRGDPGSPPIVGNPIMHPNFSMAYNEVNLAECAKYHNGHNAGSNDGPHRPVDIAFVIDDTGSMGEEINGVKNFLTLVLALPKFAENPCGTVFQLITYKDGVTVGAPTTNLSEIRAQVASLVASGGGDCPEASVEAIDAAKDQVKNNGLIYHATDAGPHPGLSLDGLIAALRSRGVTVSTILSGNCGIGGFTVANPSGQGPGVPYSDNKDATPGVIPTGGPADVDTDDLDAIEAFSLLARETGGLFAFVPEVNSGQPEDIKRYENIGYNIIVGGLSLSVTTVEPGAGPQGGELVVTINGSRTNFNAGSTVTFSDTNIAVSNVAILSPTRLQATLSIDPDAALGFKNITITTPLEGGGTETATGTGVFQVTEAPSDPTIVGITPALGAAGQQLEVTISGINTHFSDASELSLGSGITVLGTVAVGKEQLRATIKIDATAETGFRDVVVTTGTEVADEDVVGPFLVTLGETDTAQAVIRFTLVNADTDEDIAELKDNDTLNLAALPTRNLNIRANTNPDVVGSVLFSLDGRIKVENVNPYAYAANKGADYFAWTPGTGDHVLTATPYSEPTPYDSIRGSGEAGTPLTVHFHVIHQAIARFVLIDADSDQPITELKNGDVVDLGKLPSGNLNIQAVTRPGKVGSVVMKLDDKTVTENNAPYAYAGNRGNDYFATTLSPGSHQLSATPYSAAAGGGLKGSTSTVNFTVTRLVISELVLINADTDLDLQTIRDGDTLALAALPTGNLNIKAVTDSGNVGSVAFALDDRPLVLENLYPFAIGGDTGGNFKPWRVAPGKHRLTVTPYQAPGAGGTKGTPYTIAFTVLDGASAARLAAADPAKASFGILAAPNPFAERTHIRFSVPETGHATLQVFNLSGQPVARLFDANVEAGKAYQVEFTGSHLPGGIYVAKLFMHGRLVHYKLVLTR</sequence>
<dbReference type="AlphaFoldDB" id="A0A6J4HB41"/>
<dbReference type="InterPro" id="IPR052577">
    <property type="entry name" value="VWA7"/>
</dbReference>
<evidence type="ECO:0000256" key="4">
    <source>
        <dbReference type="SAM" id="SignalP"/>
    </source>
</evidence>
<evidence type="ECO:0000256" key="2">
    <source>
        <dbReference type="ARBA" id="ARBA00022525"/>
    </source>
</evidence>
<dbReference type="InterPro" id="IPR013783">
    <property type="entry name" value="Ig-like_fold"/>
</dbReference>
<proteinExistence type="predicted"/>
<evidence type="ECO:0000256" key="1">
    <source>
        <dbReference type="ARBA" id="ARBA00004613"/>
    </source>
</evidence>
<dbReference type="InterPro" id="IPR015183">
    <property type="entry name" value="QH-AmDH_asu_dom_III"/>
</dbReference>
<dbReference type="InterPro" id="IPR002035">
    <property type="entry name" value="VWF_A"/>
</dbReference>
<dbReference type="InterPro" id="IPR036465">
    <property type="entry name" value="vWFA_dom_sf"/>
</dbReference>
<keyword evidence="3 4" id="KW-0732">Signal</keyword>
<dbReference type="PANTHER" id="PTHR14905">
    <property type="entry name" value="NG37"/>
    <property type="match status" value="1"/>
</dbReference>
<dbReference type="PROSITE" id="PS50234">
    <property type="entry name" value="VWFA"/>
    <property type="match status" value="1"/>
</dbReference>
<feature type="signal peptide" evidence="4">
    <location>
        <begin position="1"/>
        <end position="32"/>
    </location>
</feature>
<feature type="chain" id="PRO_5026865232" description="VWFA domain-containing protein" evidence="4">
    <location>
        <begin position="33"/>
        <end position="1105"/>
    </location>
</feature>
<dbReference type="InterPro" id="IPR056861">
    <property type="entry name" value="HMCN1-like_VWA"/>
</dbReference>
<feature type="domain" description="VWFA" evidence="5">
    <location>
        <begin position="236"/>
        <end position="368"/>
    </location>
</feature>
<dbReference type="Gene3D" id="2.60.40.10">
    <property type="entry name" value="Immunoglobulins"/>
    <property type="match status" value="2"/>
</dbReference>
<reference evidence="6" key="1">
    <citation type="submission" date="2020-02" db="EMBL/GenBank/DDBJ databases">
        <authorList>
            <person name="Meier V. D."/>
        </authorList>
    </citation>
    <scope>NUCLEOTIDE SEQUENCE</scope>
    <source>
        <strain evidence="6">AVDCRST_MAG56</strain>
    </source>
</reference>
<dbReference type="SUPFAM" id="SSF53300">
    <property type="entry name" value="vWA-like"/>
    <property type="match status" value="1"/>
</dbReference>
<keyword evidence="2" id="KW-0964">Secreted</keyword>
<organism evidence="6">
    <name type="scientific">uncultured Cytophagales bacterium</name>
    <dbReference type="NCBI Taxonomy" id="158755"/>
    <lineage>
        <taxon>Bacteria</taxon>
        <taxon>Pseudomonadati</taxon>
        <taxon>Bacteroidota</taxon>
        <taxon>Sphingobacteriia</taxon>
        <taxon>Sphingobacteriales</taxon>
        <taxon>environmental samples</taxon>
    </lineage>
</organism>
<dbReference type="SUPFAM" id="SSF55486">
    <property type="entry name" value="Metalloproteases ('zincins'), catalytic domain"/>
    <property type="match status" value="1"/>
</dbReference>
<dbReference type="Gene3D" id="3.40.50.410">
    <property type="entry name" value="von Willebrand factor, type A domain"/>
    <property type="match status" value="1"/>
</dbReference>
<accession>A0A6J4HB41</accession>
<evidence type="ECO:0000256" key="3">
    <source>
        <dbReference type="ARBA" id="ARBA00022729"/>
    </source>
</evidence>
<dbReference type="Pfam" id="PF25106">
    <property type="entry name" value="VWA_4"/>
    <property type="match status" value="1"/>
</dbReference>
<dbReference type="CDD" id="cd00198">
    <property type="entry name" value="vWFA"/>
    <property type="match status" value="1"/>
</dbReference>
<comment type="subcellular location">
    <subcellularLocation>
        <location evidence="1">Secreted</location>
    </subcellularLocation>
</comment>
<dbReference type="Pfam" id="PF09099">
    <property type="entry name" value="Qn_am_d_aIII"/>
    <property type="match status" value="1"/>
</dbReference>
<protein>
    <recommendedName>
        <fullName evidence="5">VWFA domain-containing protein</fullName>
    </recommendedName>
</protein>
<evidence type="ECO:0000259" key="5">
    <source>
        <dbReference type="PROSITE" id="PS50234"/>
    </source>
</evidence>
<dbReference type="PANTHER" id="PTHR14905:SF21">
    <property type="entry name" value="VWFA DOMAIN-CONTAINING PROTEIN"/>
    <property type="match status" value="1"/>
</dbReference>
<evidence type="ECO:0000313" key="6">
    <source>
        <dbReference type="EMBL" id="CAA9219573.1"/>
    </source>
</evidence>
<gene>
    <name evidence="6" type="ORF">AVDCRST_MAG56-674</name>
</gene>
<name>A0A6J4HB41_9SPHI</name>